<evidence type="ECO:0000313" key="5">
    <source>
        <dbReference type="EMBL" id="TDL86308.1"/>
    </source>
</evidence>
<gene>
    <name evidence="5" type="ORF">E2L05_13605</name>
</gene>
<proteinExistence type="predicted"/>
<sequence length="329" mass="36505">MHADTLEQDFSSAPIDTGIGAIIEARGRALNDITPEHVSALLQHYGVLLFRGFTHDTDGFVAFSDQLTDDFSNYRGGGLRFAMLDREKVGGHNTVLTTTGHKANFGIPLHGEMYYMKEPPQLLWFYADVPPLEGGQTTLCDGAALYQALKPETQAWFRDHQIKYVRNLVEGDWQATFMTDNLDEARAFCASNDLTMTYDPETGTVSAEFTCSALRTYEQETLFINNALFIYMGEMAFRSGWAAKNLPGLRSAECPIVVRAGDGSELPKSVIEDVQQTSAKLTRKIYWQQGDIVLINNHRVLHGRAETDSGERSILVRLGGPAFALPRAA</sequence>
<dbReference type="RefSeq" id="WP_133343455.1">
    <property type="nucleotide sequence ID" value="NZ_SMZO01000033.1"/>
</dbReference>
<dbReference type="GO" id="GO:0017000">
    <property type="term" value="P:antibiotic biosynthetic process"/>
    <property type="evidence" value="ECO:0007669"/>
    <property type="project" value="UniProtKB-KW"/>
</dbReference>
<name>A0A4R6AUA3_9RHOB</name>
<dbReference type="InterPro" id="IPR050411">
    <property type="entry name" value="AlphaKG_dependent_hydroxylases"/>
</dbReference>
<keyword evidence="2" id="KW-0560">Oxidoreductase</keyword>
<reference evidence="5 6" key="1">
    <citation type="submission" date="2019-03" db="EMBL/GenBank/DDBJ databases">
        <title>Rhodobacteraceae bacterium SM1902, a new member of the family Rhodobacteraceae isolated from Yantai.</title>
        <authorList>
            <person name="Sun Y."/>
        </authorList>
    </citation>
    <scope>NUCLEOTIDE SEQUENCE [LARGE SCALE GENOMIC DNA]</scope>
    <source>
        <strain evidence="5 6">SM1902</strain>
    </source>
</reference>
<dbReference type="InterPro" id="IPR042098">
    <property type="entry name" value="TauD-like_sf"/>
</dbReference>
<comment type="cofactor">
    <cofactor evidence="1">
        <name>Fe(2+)</name>
        <dbReference type="ChEBI" id="CHEBI:29033"/>
    </cofactor>
</comment>
<keyword evidence="6" id="KW-1185">Reference proteome</keyword>
<dbReference type="OrthoDB" id="9769888at2"/>
<feature type="domain" description="TauD/TfdA-like" evidence="4">
    <location>
        <begin position="14"/>
        <end position="317"/>
    </location>
</feature>
<dbReference type="PANTHER" id="PTHR10696">
    <property type="entry name" value="GAMMA-BUTYROBETAINE HYDROXYLASE-RELATED"/>
    <property type="match status" value="1"/>
</dbReference>
<accession>A0A4R6AUA3</accession>
<organism evidence="5 6">
    <name type="scientific">Meridianimarinicoccus aquatilis</name>
    <dbReference type="NCBI Taxonomy" id="2552766"/>
    <lineage>
        <taxon>Bacteria</taxon>
        <taxon>Pseudomonadati</taxon>
        <taxon>Pseudomonadota</taxon>
        <taxon>Alphaproteobacteria</taxon>
        <taxon>Rhodobacterales</taxon>
        <taxon>Paracoccaceae</taxon>
        <taxon>Meridianimarinicoccus</taxon>
    </lineage>
</organism>
<evidence type="ECO:0000256" key="2">
    <source>
        <dbReference type="ARBA" id="ARBA00023002"/>
    </source>
</evidence>
<keyword evidence="3" id="KW-0045">Antibiotic biosynthesis</keyword>
<protein>
    <recommendedName>
        <fullName evidence="4">TauD/TfdA-like domain-containing protein</fullName>
    </recommendedName>
</protein>
<dbReference type="Gene3D" id="3.60.130.10">
    <property type="entry name" value="Clavaminate synthase-like"/>
    <property type="match status" value="1"/>
</dbReference>
<evidence type="ECO:0000259" key="4">
    <source>
        <dbReference type="Pfam" id="PF02668"/>
    </source>
</evidence>
<dbReference type="SUPFAM" id="SSF51197">
    <property type="entry name" value="Clavaminate synthase-like"/>
    <property type="match status" value="1"/>
</dbReference>
<dbReference type="EMBL" id="SMZO01000033">
    <property type="protein sequence ID" value="TDL86308.1"/>
    <property type="molecule type" value="Genomic_DNA"/>
</dbReference>
<dbReference type="AlphaFoldDB" id="A0A4R6AUA3"/>
<dbReference type="PANTHER" id="PTHR10696:SF56">
    <property type="entry name" value="TAUD_TFDA-LIKE DOMAIN-CONTAINING PROTEIN"/>
    <property type="match status" value="1"/>
</dbReference>
<dbReference type="Proteomes" id="UP000294562">
    <property type="component" value="Unassembled WGS sequence"/>
</dbReference>
<evidence type="ECO:0000256" key="3">
    <source>
        <dbReference type="ARBA" id="ARBA00023194"/>
    </source>
</evidence>
<comment type="caution">
    <text evidence="5">The sequence shown here is derived from an EMBL/GenBank/DDBJ whole genome shotgun (WGS) entry which is preliminary data.</text>
</comment>
<evidence type="ECO:0000256" key="1">
    <source>
        <dbReference type="ARBA" id="ARBA00001954"/>
    </source>
</evidence>
<dbReference type="InterPro" id="IPR003819">
    <property type="entry name" value="TauD/TfdA-like"/>
</dbReference>
<evidence type="ECO:0000313" key="6">
    <source>
        <dbReference type="Proteomes" id="UP000294562"/>
    </source>
</evidence>
<dbReference type="Pfam" id="PF02668">
    <property type="entry name" value="TauD"/>
    <property type="match status" value="1"/>
</dbReference>
<dbReference type="GO" id="GO:0016706">
    <property type="term" value="F:2-oxoglutarate-dependent dioxygenase activity"/>
    <property type="evidence" value="ECO:0007669"/>
    <property type="project" value="UniProtKB-ARBA"/>
</dbReference>